<accession>A0A2R6Y360</accession>
<dbReference type="GO" id="GO:0005886">
    <property type="term" value="C:plasma membrane"/>
    <property type="evidence" value="ECO:0007669"/>
    <property type="project" value="UniProtKB-SubCell"/>
</dbReference>
<evidence type="ECO:0000256" key="5">
    <source>
        <dbReference type="ARBA" id="ARBA00023136"/>
    </source>
</evidence>
<dbReference type="AlphaFoldDB" id="A0A2R6Y360"/>
<comment type="similarity">
    <text evidence="7">Belongs to the FtsL family.</text>
</comment>
<evidence type="ECO:0000256" key="6">
    <source>
        <dbReference type="ARBA" id="ARBA00023306"/>
    </source>
</evidence>
<protein>
    <recommendedName>
        <fullName evidence="7">Cell division protein FtsL</fullName>
    </recommendedName>
</protein>
<comment type="caution">
    <text evidence="8">The sequence shown here is derived from an EMBL/GenBank/DDBJ whole genome shotgun (WGS) entry which is preliminary data.</text>
</comment>
<sequence length="137" mass="15376">MARYVTGNIVLDEPWQRELHLPAPPVSEEVLGRTQSKSKEKAALSVGEKLRYLGYVLVLTVLFIGVLAVFAHYVQLHYETVQLEKQVRDISAMNEALRLEVAELKKPERILQIATEAGLGPQGKEVKTVRIQSTSRP</sequence>
<evidence type="ECO:0000313" key="8">
    <source>
        <dbReference type="EMBL" id="PTQ57111.1"/>
    </source>
</evidence>
<dbReference type="GO" id="GO:0032153">
    <property type="term" value="C:cell division site"/>
    <property type="evidence" value="ECO:0007669"/>
    <property type="project" value="UniProtKB-UniRule"/>
</dbReference>
<organism evidence="8 9">
    <name type="scientific">Candidatus Carbonibacillus altaicus</name>
    <dbReference type="NCBI Taxonomy" id="2163959"/>
    <lineage>
        <taxon>Bacteria</taxon>
        <taxon>Bacillati</taxon>
        <taxon>Bacillota</taxon>
        <taxon>Bacilli</taxon>
        <taxon>Bacillales</taxon>
        <taxon>Candidatus Carbonibacillus</taxon>
    </lineage>
</organism>
<keyword evidence="2 7" id="KW-0132">Cell division</keyword>
<keyword evidence="3 7" id="KW-0812">Transmembrane</keyword>
<evidence type="ECO:0000256" key="4">
    <source>
        <dbReference type="ARBA" id="ARBA00022989"/>
    </source>
</evidence>
<dbReference type="Proteomes" id="UP000244338">
    <property type="component" value="Unassembled WGS sequence"/>
</dbReference>
<evidence type="ECO:0000256" key="1">
    <source>
        <dbReference type="ARBA" id="ARBA00022475"/>
    </source>
</evidence>
<feature type="transmembrane region" description="Helical" evidence="7">
    <location>
        <begin position="52"/>
        <end position="74"/>
    </location>
</feature>
<gene>
    <name evidence="7" type="primary">ftsL</name>
    <name evidence="8" type="ORF">BSOLF_2262</name>
</gene>
<evidence type="ECO:0000313" key="9">
    <source>
        <dbReference type="Proteomes" id="UP000244338"/>
    </source>
</evidence>
<dbReference type="GO" id="GO:0043093">
    <property type="term" value="P:FtsZ-dependent cytokinesis"/>
    <property type="evidence" value="ECO:0007669"/>
    <property type="project" value="UniProtKB-UniRule"/>
</dbReference>
<comment type="subcellular location">
    <subcellularLocation>
        <location evidence="7">Cell membrane</location>
        <topology evidence="7">Single-pass type II membrane protein</topology>
    </subcellularLocation>
    <text evidence="7">Localizes to the division septum where it forms a ring structure.</text>
</comment>
<comment type="function">
    <text evidence="7">Essential cell division protein.</text>
</comment>
<keyword evidence="5 7" id="KW-0472">Membrane</keyword>
<dbReference type="InterPro" id="IPR011922">
    <property type="entry name" value="Cell_div_FtsL"/>
</dbReference>
<evidence type="ECO:0000256" key="2">
    <source>
        <dbReference type="ARBA" id="ARBA00022618"/>
    </source>
</evidence>
<dbReference type="EMBL" id="PEBX01000013">
    <property type="protein sequence ID" value="PTQ57111.1"/>
    <property type="molecule type" value="Genomic_DNA"/>
</dbReference>
<keyword evidence="1 7" id="KW-1003">Cell membrane</keyword>
<keyword evidence="4 7" id="KW-1133">Transmembrane helix</keyword>
<evidence type="ECO:0000256" key="3">
    <source>
        <dbReference type="ARBA" id="ARBA00022692"/>
    </source>
</evidence>
<keyword evidence="6 7" id="KW-0131">Cell cycle</keyword>
<name>A0A2R6Y360_9BACL</name>
<proteinExistence type="inferred from homology"/>
<evidence type="ECO:0000256" key="7">
    <source>
        <dbReference type="HAMAP-Rule" id="MF_00910"/>
    </source>
</evidence>
<reference evidence="9" key="1">
    <citation type="journal article" date="2018" name="Sci. Rep.">
        <title>Lignite coal burning seam in the remote Altai Mountains harbors a hydrogen-driven thermophilic microbial community.</title>
        <authorList>
            <person name="Kadnikov V.V."/>
            <person name="Mardanov A.V."/>
            <person name="Ivasenko D.A."/>
            <person name="Antsiferov D.V."/>
            <person name="Beletsky A.V."/>
            <person name="Karnachuk O.V."/>
            <person name="Ravin N.V."/>
        </authorList>
    </citation>
    <scope>NUCLEOTIDE SEQUENCE [LARGE SCALE GENOMIC DNA]</scope>
</reference>
<dbReference type="HAMAP" id="MF_00910">
    <property type="entry name" value="FtsL"/>
    <property type="match status" value="1"/>
</dbReference>